<sequence length="114" mass="13302">MNDEFWKALDKLVNESEIIIDRPKGTAHPRYPEFIYKIDYGYLKNTSSMDKGGIDIWVGTDKEQKNDAIICTVDIIKRDSENKILIGCTESEKETIYQIHNETDFMKGILIRRE</sequence>
<evidence type="ECO:0000313" key="1">
    <source>
        <dbReference type="EMBL" id="MPM76054.1"/>
    </source>
</evidence>
<dbReference type="GO" id="GO:0004427">
    <property type="term" value="F:inorganic diphosphate phosphatase activity"/>
    <property type="evidence" value="ECO:0007669"/>
    <property type="project" value="InterPro"/>
</dbReference>
<reference evidence="1" key="1">
    <citation type="submission" date="2019-08" db="EMBL/GenBank/DDBJ databases">
        <authorList>
            <person name="Kucharzyk K."/>
            <person name="Murdoch R.W."/>
            <person name="Higgins S."/>
            <person name="Loffler F."/>
        </authorList>
    </citation>
    <scope>NUCLEOTIDE SEQUENCE</scope>
</reference>
<protein>
    <submittedName>
        <fullName evidence="1">Uncharacterized protein</fullName>
    </submittedName>
</protein>
<name>A0A645CGI3_9ZZZZ</name>
<dbReference type="SUPFAM" id="SSF50324">
    <property type="entry name" value="Inorganic pyrophosphatase"/>
    <property type="match status" value="1"/>
</dbReference>
<dbReference type="GO" id="GO:0000287">
    <property type="term" value="F:magnesium ion binding"/>
    <property type="evidence" value="ECO:0007669"/>
    <property type="project" value="InterPro"/>
</dbReference>
<gene>
    <name evidence="1" type="ORF">SDC9_123049</name>
</gene>
<dbReference type="GO" id="GO:0006796">
    <property type="term" value="P:phosphate-containing compound metabolic process"/>
    <property type="evidence" value="ECO:0007669"/>
    <property type="project" value="InterPro"/>
</dbReference>
<organism evidence="1">
    <name type="scientific">bioreactor metagenome</name>
    <dbReference type="NCBI Taxonomy" id="1076179"/>
    <lineage>
        <taxon>unclassified sequences</taxon>
        <taxon>metagenomes</taxon>
        <taxon>ecological metagenomes</taxon>
    </lineage>
</organism>
<dbReference type="InterPro" id="IPR036649">
    <property type="entry name" value="Pyrophosphatase_sf"/>
</dbReference>
<proteinExistence type="predicted"/>
<accession>A0A645CGI3</accession>
<dbReference type="AlphaFoldDB" id="A0A645CGI3"/>
<dbReference type="GO" id="GO:0005737">
    <property type="term" value="C:cytoplasm"/>
    <property type="evidence" value="ECO:0007669"/>
    <property type="project" value="InterPro"/>
</dbReference>
<comment type="caution">
    <text evidence="1">The sequence shown here is derived from an EMBL/GenBank/DDBJ whole genome shotgun (WGS) entry which is preliminary data.</text>
</comment>
<dbReference type="EMBL" id="VSSQ01027039">
    <property type="protein sequence ID" value="MPM76054.1"/>
    <property type="molecule type" value="Genomic_DNA"/>
</dbReference>